<dbReference type="OrthoDB" id="9793283at2"/>
<feature type="transmembrane region" description="Helical" evidence="6">
    <location>
        <begin position="299"/>
        <end position="321"/>
    </location>
</feature>
<keyword evidence="5 6" id="KW-0472">Membrane</keyword>
<evidence type="ECO:0000256" key="1">
    <source>
        <dbReference type="ARBA" id="ARBA00004651"/>
    </source>
</evidence>
<dbReference type="PANTHER" id="PTHR23504">
    <property type="entry name" value="MAJOR FACILITATOR SUPERFAMILY DOMAIN-CONTAINING PROTEIN 10"/>
    <property type="match status" value="1"/>
</dbReference>
<feature type="transmembrane region" description="Helical" evidence="6">
    <location>
        <begin position="16"/>
        <end position="42"/>
    </location>
</feature>
<evidence type="ECO:0000313" key="9">
    <source>
        <dbReference type="Proteomes" id="UP000000263"/>
    </source>
</evidence>
<dbReference type="InterPro" id="IPR001958">
    <property type="entry name" value="Tet-R_TetA/multi-R_MdtG-like"/>
</dbReference>
<feature type="transmembrane region" description="Helical" evidence="6">
    <location>
        <begin position="357"/>
        <end position="380"/>
    </location>
</feature>
<feature type="transmembrane region" description="Helical" evidence="6">
    <location>
        <begin position="327"/>
        <end position="345"/>
    </location>
</feature>
<dbReference type="InterPro" id="IPR011701">
    <property type="entry name" value="MFS"/>
</dbReference>
<dbReference type="HOGENOM" id="CLU_001265_10_11_0"/>
<dbReference type="STRING" id="383372.Rcas_4096"/>
<dbReference type="Proteomes" id="UP000000263">
    <property type="component" value="Chromosome"/>
</dbReference>
<evidence type="ECO:0000313" key="8">
    <source>
        <dbReference type="EMBL" id="ABU60128.1"/>
    </source>
</evidence>
<dbReference type="eggNOG" id="COG2814">
    <property type="taxonomic scope" value="Bacteria"/>
</dbReference>
<feature type="transmembrane region" description="Helical" evidence="6">
    <location>
        <begin position="386"/>
        <end position="409"/>
    </location>
</feature>
<dbReference type="GO" id="GO:0022857">
    <property type="term" value="F:transmembrane transporter activity"/>
    <property type="evidence" value="ECO:0007669"/>
    <property type="project" value="InterPro"/>
</dbReference>
<evidence type="ECO:0000256" key="3">
    <source>
        <dbReference type="ARBA" id="ARBA00022692"/>
    </source>
</evidence>
<feature type="transmembrane region" description="Helical" evidence="6">
    <location>
        <begin position="48"/>
        <end position="70"/>
    </location>
</feature>
<dbReference type="Gene3D" id="1.20.1250.20">
    <property type="entry name" value="MFS general substrate transporter like domains"/>
    <property type="match status" value="1"/>
</dbReference>
<dbReference type="SUPFAM" id="SSF103473">
    <property type="entry name" value="MFS general substrate transporter"/>
    <property type="match status" value="1"/>
</dbReference>
<name>A7NRD2_ROSCS</name>
<evidence type="ECO:0000256" key="5">
    <source>
        <dbReference type="ARBA" id="ARBA00023136"/>
    </source>
</evidence>
<dbReference type="PANTHER" id="PTHR23504:SF15">
    <property type="entry name" value="MAJOR FACILITATOR SUPERFAMILY (MFS) PROFILE DOMAIN-CONTAINING PROTEIN"/>
    <property type="match status" value="1"/>
</dbReference>
<evidence type="ECO:0000256" key="6">
    <source>
        <dbReference type="SAM" id="Phobius"/>
    </source>
</evidence>
<comment type="subcellular location">
    <subcellularLocation>
        <location evidence="1">Cell membrane</location>
        <topology evidence="1">Multi-pass membrane protein</topology>
    </subcellularLocation>
</comment>
<feature type="transmembrane region" description="Helical" evidence="6">
    <location>
        <begin position="235"/>
        <end position="257"/>
    </location>
</feature>
<gene>
    <name evidence="8" type="ordered locus">Rcas_4096</name>
</gene>
<feature type="transmembrane region" description="Helical" evidence="6">
    <location>
        <begin position="82"/>
        <end position="100"/>
    </location>
</feature>
<dbReference type="Pfam" id="PF07690">
    <property type="entry name" value="MFS_1"/>
    <property type="match status" value="1"/>
</dbReference>
<evidence type="ECO:0000256" key="2">
    <source>
        <dbReference type="ARBA" id="ARBA00022448"/>
    </source>
</evidence>
<feature type="transmembrane region" description="Helical" evidence="6">
    <location>
        <begin position="167"/>
        <end position="188"/>
    </location>
</feature>
<accession>A7NRD2</accession>
<organism evidence="8 9">
    <name type="scientific">Roseiflexus castenholzii (strain DSM 13941 / HLO8)</name>
    <dbReference type="NCBI Taxonomy" id="383372"/>
    <lineage>
        <taxon>Bacteria</taxon>
        <taxon>Bacillati</taxon>
        <taxon>Chloroflexota</taxon>
        <taxon>Chloroflexia</taxon>
        <taxon>Chloroflexales</taxon>
        <taxon>Roseiflexineae</taxon>
        <taxon>Roseiflexaceae</taxon>
        <taxon>Roseiflexus</taxon>
    </lineage>
</organism>
<feature type="domain" description="Major facilitator superfamily (MFS) profile" evidence="7">
    <location>
        <begin position="16"/>
        <end position="413"/>
    </location>
</feature>
<evidence type="ECO:0000259" key="7">
    <source>
        <dbReference type="PROSITE" id="PS50850"/>
    </source>
</evidence>
<sequence length="416" mass="43549">MILCQDTDKHLMKRNALAILFLAVFVDLVGYGMIVPLLPFYVQRVAPGATLVGILSGFYAMAQFLVGPMLGSLSDRFGRRPVLIACLSGTSLAYLLLAIADSLPLLVLALFIDGVTGGNLSIAQASIADSTTPDRRARGLGLIGAAFGLGLMVGPVIGGVLSLTNLSAPALVASMLAFANTLFALAALPESLPPERRRLIPLDSAKPSHWSMVLRVANPLANLIVLLRIVTIRRVLMVVVLLNLAFSGLYSNFPLFTAARFGWGMFENALFFAFVGICAVTTQGLLLGRMQRWLGDARLARVGMIVMVCALLATGLASAAWMLYPSVGLIAFGSGLAIPALTSLLSLQVSPADQGRLMGGTAALLNLTMIAGPVVAGISFDRAGTAAPYLIGALLGSAALLIFASPTIIPRQEATS</sequence>
<dbReference type="GO" id="GO:0005886">
    <property type="term" value="C:plasma membrane"/>
    <property type="evidence" value="ECO:0007669"/>
    <property type="project" value="UniProtKB-SubCell"/>
</dbReference>
<feature type="transmembrane region" description="Helical" evidence="6">
    <location>
        <begin position="140"/>
        <end position="161"/>
    </location>
</feature>
<keyword evidence="4 6" id="KW-1133">Transmembrane helix</keyword>
<dbReference type="InterPro" id="IPR036259">
    <property type="entry name" value="MFS_trans_sf"/>
</dbReference>
<keyword evidence="3 6" id="KW-0812">Transmembrane</keyword>
<protein>
    <submittedName>
        <fullName evidence="8">Major facilitator superfamily MFS_1</fullName>
    </submittedName>
</protein>
<dbReference type="EMBL" id="CP000804">
    <property type="protein sequence ID" value="ABU60128.1"/>
    <property type="molecule type" value="Genomic_DNA"/>
</dbReference>
<keyword evidence="2" id="KW-0813">Transport</keyword>
<keyword evidence="9" id="KW-1185">Reference proteome</keyword>
<dbReference type="AlphaFoldDB" id="A7NRD2"/>
<evidence type="ECO:0000256" key="4">
    <source>
        <dbReference type="ARBA" id="ARBA00022989"/>
    </source>
</evidence>
<proteinExistence type="predicted"/>
<dbReference type="PRINTS" id="PR01035">
    <property type="entry name" value="TCRTETA"/>
</dbReference>
<dbReference type="InterPro" id="IPR020846">
    <property type="entry name" value="MFS_dom"/>
</dbReference>
<reference evidence="8 9" key="1">
    <citation type="submission" date="2007-08" db="EMBL/GenBank/DDBJ databases">
        <title>Complete sequence of Roseiflexus castenholzii DSM 13941.</title>
        <authorList>
            <consortium name="US DOE Joint Genome Institute"/>
            <person name="Copeland A."/>
            <person name="Lucas S."/>
            <person name="Lapidus A."/>
            <person name="Barry K."/>
            <person name="Glavina del Rio T."/>
            <person name="Dalin E."/>
            <person name="Tice H."/>
            <person name="Pitluck S."/>
            <person name="Thompson L.S."/>
            <person name="Brettin T."/>
            <person name="Bruce D."/>
            <person name="Detter J.C."/>
            <person name="Han C."/>
            <person name="Tapia R."/>
            <person name="Schmutz J."/>
            <person name="Larimer F."/>
            <person name="Land M."/>
            <person name="Hauser L."/>
            <person name="Kyrpides N."/>
            <person name="Mikhailova N."/>
            <person name="Bryant D.A."/>
            <person name="Hanada S."/>
            <person name="Tsukatani Y."/>
            <person name="Richardson P."/>
        </authorList>
    </citation>
    <scope>NUCLEOTIDE SEQUENCE [LARGE SCALE GENOMIC DNA]</scope>
    <source>
        <strain evidence="9">DSM 13941 / HLO8</strain>
    </source>
</reference>
<dbReference type="KEGG" id="rca:Rcas_4096"/>
<feature type="transmembrane region" description="Helical" evidence="6">
    <location>
        <begin position="269"/>
        <end position="287"/>
    </location>
</feature>
<feature type="transmembrane region" description="Helical" evidence="6">
    <location>
        <begin position="106"/>
        <end position="128"/>
    </location>
</feature>
<dbReference type="PROSITE" id="PS50850">
    <property type="entry name" value="MFS"/>
    <property type="match status" value="1"/>
</dbReference>